<dbReference type="EMBL" id="JBAPLV010000011">
    <property type="protein sequence ID" value="MEI4279166.1"/>
    <property type="molecule type" value="Genomic_DNA"/>
</dbReference>
<proteinExistence type="predicted"/>
<name>A0ABU8E8G6_9ACTN</name>
<evidence type="ECO:0000256" key="2">
    <source>
        <dbReference type="SAM" id="Phobius"/>
    </source>
</evidence>
<reference evidence="3 4" key="1">
    <citation type="submission" date="2024-03" db="EMBL/GenBank/DDBJ databases">
        <title>Draft genome sequence of Klenkia terrae.</title>
        <authorList>
            <person name="Duangmal K."/>
            <person name="Chantavorakit T."/>
        </authorList>
    </citation>
    <scope>NUCLEOTIDE SEQUENCE [LARGE SCALE GENOMIC DNA]</scope>
    <source>
        <strain evidence="3 4">JCM 17786</strain>
    </source>
</reference>
<evidence type="ECO:0000256" key="1">
    <source>
        <dbReference type="SAM" id="MobiDB-lite"/>
    </source>
</evidence>
<keyword evidence="2" id="KW-0472">Membrane</keyword>
<dbReference type="RefSeq" id="WP_225235139.1">
    <property type="nucleotide sequence ID" value="NZ_JBAPLV010000011.1"/>
</dbReference>
<dbReference type="Proteomes" id="UP001373496">
    <property type="component" value="Unassembled WGS sequence"/>
</dbReference>
<keyword evidence="2" id="KW-1133">Transmembrane helix</keyword>
<accession>A0ABU8E8G6</accession>
<organism evidence="3 4">
    <name type="scientific">Klenkia terrae</name>
    <dbReference type="NCBI Taxonomy" id="1052259"/>
    <lineage>
        <taxon>Bacteria</taxon>
        <taxon>Bacillati</taxon>
        <taxon>Actinomycetota</taxon>
        <taxon>Actinomycetes</taxon>
        <taxon>Geodermatophilales</taxon>
        <taxon>Geodermatophilaceae</taxon>
        <taxon>Klenkia</taxon>
    </lineage>
</organism>
<feature type="region of interest" description="Disordered" evidence="1">
    <location>
        <begin position="1"/>
        <end position="23"/>
    </location>
</feature>
<feature type="transmembrane region" description="Helical" evidence="2">
    <location>
        <begin position="24"/>
        <end position="45"/>
    </location>
</feature>
<gene>
    <name evidence="3" type="ORF">UXQ13_11890</name>
</gene>
<evidence type="ECO:0000313" key="4">
    <source>
        <dbReference type="Proteomes" id="UP001373496"/>
    </source>
</evidence>
<evidence type="ECO:0000313" key="3">
    <source>
        <dbReference type="EMBL" id="MEI4279166.1"/>
    </source>
</evidence>
<comment type="caution">
    <text evidence="3">The sequence shown here is derived from an EMBL/GenBank/DDBJ whole genome shotgun (WGS) entry which is preliminary data.</text>
</comment>
<keyword evidence="4" id="KW-1185">Reference proteome</keyword>
<keyword evidence="2" id="KW-0812">Transmembrane</keyword>
<protein>
    <submittedName>
        <fullName evidence="3">Uncharacterized protein</fullName>
    </submittedName>
</protein>
<sequence length="144" mass="14897">MTSSSPDRQDEAPSRSQRHARSRAVSATLGGLGLGMLLAPAWTVRHLAPGARAPRSWLVRVLGVRTVVQSAVLLANPTRQAMQAGAAMDALHLASMAPAALIWPSYRQAAGVSAAVSGVALALQLAVAPQAEDAVRIPGDVPPR</sequence>